<comment type="caution">
    <text evidence="2">The sequence shown here is derived from an EMBL/GenBank/DDBJ whole genome shotgun (WGS) entry which is preliminary data.</text>
</comment>
<dbReference type="STRING" id="547042.BACCOPRO_01620"/>
<keyword evidence="1" id="KW-0472">Membrane</keyword>
<dbReference type="HOGENOM" id="CLU_2462609_0_0_10"/>
<name>S0F715_9BACT</name>
<dbReference type="AlphaFoldDB" id="S0F715"/>
<sequence>MNKLYKFIFIVGFLAGILYSLLYELIDYGDTAPFDESLCLSLKNILLNRESIISHSLILGCIGLLVSSFINTILYFIRKYRKNKFDEW</sequence>
<feature type="transmembrane region" description="Helical" evidence="1">
    <location>
        <begin position="7"/>
        <end position="26"/>
    </location>
</feature>
<evidence type="ECO:0000313" key="3">
    <source>
        <dbReference type="Proteomes" id="UP000014073"/>
    </source>
</evidence>
<dbReference type="Proteomes" id="UP000014073">
    <property type="component" value="Unassembled WGS sequence"/>
</dbReference>
<evidence type="ECO:0000256" key="1">
    <source>
        <dbReference type="SAM" id="Phobius"/>
    </source>
</evidence>
<evidence type="ECO:0000313" key="2">
    <source>
        <dbReference type="EMBL" id="EEF76123.1"/>
    </source>
</evidence>
<reference evidence="2 3" key="1">
    <citation type="submission" date="2008-12" db="EMBL/GenBank/DDBJ databases">
        <authorList>
            <person name="Fulton L."/>
            <person name="Clifton S."/>
            <person name="Fulton B."/>
            <person name="Xu J."/>
            <person name="Minx P."/>
            <person name="Pepin K.H."/>
            <person name="Johnson M."/>
            <person name="Bhonagiri V."/>
            <person name="Nash W.E."/>
            <person name="Mardis E.R."/>
            <person name="Wilson R.K."/>
        </authorList>
    </citation>
    <scope>NUCLEOTIDE SEQUENCE [LARGE SCALE GENOMIC DNA]</scope>
    <source>
        <strain evidence="2 3">DSM 18228</strain>
    </source>
</reference>
<keyword evidence="1" id="KW-1133">Transmembrane helix</keyword>
<feature type="transmembrane region" description="Helical" evidence="1">
    <location>
        <begin position="52"/>
        <end position="77"/>
    </location>
</feature>
<organism evidence="2 3">
    <name type="scientific">Phocaeicola coprophilus DSM 18228 = JCM 13818</name>
    <dbReference type="NCBI Taxonomy" id="547042"/>
    <lineage>
        <taxon>Bacteria</taxon>
        <taxon>Pseudomonadati</taxon>
        <taxon>Bacteroidota</taxon>
        <taxon>Bacteroidia</taxon>
        <taxon>Bacteroidales</taxon>
        <taxon>Bacteroidaceae</taxon>
        <taxon>Phocaeicola</taxon>
    </lineage>
</organism>
<proteinExistence type="predicted"/>
<keyword evidence="3" id="KW-1185">Reference proteome</keyword>
<dbReference type="EMBL" id="ACBW01000116">
    <property type="protein sequence ID" value="EEF76123.1"/>
    <property type="molecule type" value="Genomic_DNA"/>
</dbReference>
<keyword evidence="1" id="KW-0812">Transmembrane</keyword>
<protein>
    <submittedName>
        <fullName evidence="2">Uncharacterized protein</fullName>
    </submittedName>
</protein>
<accession>S0F715</accession>
<gene>
    <name evidence="2" type="ORF">BACCOPRO_01620</name>
</gene>